<evidence type="ECO:0000313" key="6">
    <source>
        <dbReference type="EMBL" id="KAF6349677.1"/>
    </source>
</evidence>
<comment type="caution">
    <text evidence="6">The sequence shown here is derived from an EMBL/GenBank/DDBJ whole genome shotgun (WGS) entry which is preliminary data.</text>
</comment>
<gene>
    <name evidence="6" type="ORF">mMyoMyo1_015143</name>
</gene>
<dbReference type="GO" id="GO:0005739">
    <property type="term" value="C:mitochondrion"/>
    <property type="evidence" value="ECO:0007669"/>
    <property type="project" value="TreeGrafter"/>
</dbReference>
<proteinExistence type="inferred from homology"/>
<evidence type="ECO:0000256" key="5">
    <source>
        <dbReference type="SAM" id="MobiDB-lite"/>
    </source>
</evidence>
<dbReference type="InterPro" id="IPR015421">
    <property type="entry name" value="PyrdxlP-dep_Trfase_major"/>
</dbReference>
<feature type="region of interest" description="Disordered" evidence="5">
    <location>
        <begin position="368"/>
        <end position="390"/>
    </location>
</feature>
<comment type="cofactor">
    <cofactor evidence="1">
        <name>pyridoxal 5'-phosphate</name>
        <dbReference type="ChEBI" id="CHEBI:597326"/>
    </cofactor>
</comment>
<dbReference type="Gene3D" id="3.40.640.10">
    <property type="entry name" value="Type I PLP-dependent aspartate aminotransferase-like (Major domain)"/>
    <property type="match status" value="1"/>
</dbReference>
<comment type="similarity">
    <text evidence="2 4">Belongs to the class-III pyridoxal-phosphate-dependent aminotransferase family.</text>
</comment>
<dbReference type="SUPFAM" id="SSF53383">
    <property type="entry name" value="PLP-dependent transferases"/>
    <property type="match status" value="1"/>
</dbReference>
<evidence type="ECO:0000256" key="3">
    <source>
        <dbReference type="ARBA" id="ARBA00022898"/>
    </source>
</evidence>
<evidence type="ECO:0000256" key="4">
    <source>
        <dbReference type="RuleBase" id="RU003560"/>
    </source>
</evidence>
<dbReference type="AlphaFoldDB" id="A0A7J7XIX4"/>
<dbReference type="Gene3D" id="3.90.1150.10">
    <property type="entry name" value="Aspartate Aminotransferase, domain 1"/>
    <property type="match status" value="2"/>
</dbReference>
<protein>
    <submittedName>
        <fullName evidence="6">5-phosphohydroxy-L-lysine phospho-lyase</fullName>
    </submittedName>
</protein>
<dbReference type="GO" id="GO:0008483">
    <property type="term" value="F:transaminase activity"/>
    <property type="evidence" value="ECO:0007669"/>
    <property type="project" value="InterPro"/>
</dbReference>
<dbReference type="VEuPathDB" id="HostDB:GeneID_118659355"/>
<reference evidence="6 7" key="1">
    <citation type="journal article" date="2020" name="Nature">
        <title>Six reference-quality genomes reveal evolution of bat adaptations.</title>
        <authorList>
            <person name="Jebb D."/>
            <person name="Huang Z."/>
            <person name="Pippel M."/>
            <person name="Hughes G.M."/>
            <person name="Lavrichenko K."/>
            <person name="Devanna P."/>
            <person name="Winkler S."/>
            <person name="Jermiin L.S."/>
            <person name="Skirmuntt E.C."/>
            <person name="Katzourakis A."/>
            <person name="Burkitt-Gray L."/>
            <person name="Ray D.A."/>
            <person name="Sullivan K.A.M."/>
            <person name="Roscito J.G."/>
            <person name="Kirilenko B.M."/>
            <person name="Davalos L.M."/>
            <person name="Corthals A.P."/>
            <person name="Power M.L."/>
            <person name="Jones G."/>
            <person name="Ransome R.D."/>
            <person name="Dechmann D.K.N."/>
            <person name="Locatelli A.G."/>
            <person name="Puechmaille S.J."/>
            <person name="Fedrigo O."/>
            <person name="Jarvis E.D."/>
            <person name="Hiller M."/>
            <person name="Vernes S.C."/>
            <person name="Myers E.W."/>
            <person name="Teeling E.C."/>
        </authorList>
    </citation>
    <scope>NUCLEOTIDE SEQUENCE [LARGE SCALE GENOMIC DNA]</scope>
    <source>
        <strain evidence="6">MMyoMyo1</strain>
        <tissue evidence="6">Flight muscle</tissue>
    </source>
</reference>
<dbReference type="InterPro" id="IPR015424">
    <property type="entry name" value="PyrdxlP-dep_Trfase"/>
</dbReference>
<keyword evidence="7" id="KW-1185">Reference proteome</keyword>
<sequence length="390" mass="43194">MAADPAPHGKAATLARRRRLLSSSCRLFFPEDPIKIVRGQGQYMYDEQGAEYIDCINNVAHVGHCHPLVVQAAHEQNQVLNTNSRYLHDNILDFAQKLSETLPEELCVFYFLNSGSEANDLALRLARQYTGHWDVVVLDHAYHGHLSSLIDISPYKFRDLDGQKEWVHVAPLPDTYRGLYREDHPNPAEAYASEVKRVVSSAQEQGRQFGGNPVSCAVGLAVLDVLEKEQLQAHAACVGSFLMELLQQQKAKHPIIGDIRGVGLFIGVDLIKDEATRMPATEEADYLVSRMKENYILLSTDGPGRNVLKFKPPMCFSLDNVQHVVAKLDAILTDMEEKVRSCETLRPQPSGSPALSCPLLGAWLKSSPEPTPLGQATKPSLSDSKSPCCQ</sequence>
<dbReference type="GO" id="GO:0030170">
    <property type="term" value="F:pyridoxal phosphate binding"/>
    <property type="evidence" value="ECO:0007669"/>
    <property type="project" value="InterPro"/>
</dbReference>
<keyword evidence="3 4" id="KW-0663">Pyridoxal phosphate</keyword>
<dbReference type="GO" id="GO:0016829">
    <property type="term" value="F:lyase activity"/>
    <property type="evidence" value="ECO:0007669"/>
    <property type="project" value="UniProtKB-KW"/>
</dbReference>
<accession>A0A7J7XIX4</accession>
<feature type="compositionally biased region" description="Polar residues" evidence="5">
    <location>
        <begin position="377"/>
        <end position="390"/>
    </location>
</feature>
<evidence type="ECO:0000256" key="2">
    <source>
        <dbReference type="ARBA" id="ARBA00008954"/>
    </source>
</evidence>
<dbReference type="Proteomes" id="UP000527355">
    <property type="component" value="Unassembled WGS sequence"/>
</dbReference>
<evidence type="ECO:0000256" key="1">
    <source>
        <dbReference type="ARBA" id="ARBA00001933"/>
    </source>
</evidence>
<dbReference type="PANTHER" id="PTHR45688:SF6">
    <property type="entry name" value="5-PHOSPHOHYDROXY-L-LYSINE PHOSPHO-LYASE"/>
    <property type="match status" value="1"/>
</dbReference>
<dbReference type="InterPro" id="IPR015422">
    <property type="entry name" value="PyrdxlP-dep_Trfase_small"/>
</dbReference>
<dbReference type="Pfam" id="PF00202">
    <property type="entry name" value="Aminotran_3"/>
    <property type="match status" value="2"/>
</dbReference>
<dbReference type="EMBL" id="JABWUV010000006">
    <property type="protein sequence ID" value="KAF6349677.1"/>
    <property type="molecule type" value="Genomic_DNA"/>
</dbReference>
<name>A0A7J7XIX4_MYOMY</name>
<keyword evidence="6" id="KW-0456">Lyase</keyword>
<dbReference type="PANTHER" id="PTHR45688">
    <property type="match status" value="1"/>
</dbReference>
<organism evidence="6 7">
    <name type="scientific">Myotis myotis</name>
    <name type="common">Greater mouse-eared bat</name>
    <name type="synonym">Vespertilio myotis</name>
    <dbReference type="NCBI Taxonomy" id="51298"/>
    <lineage>
        <taxon>Eukaryota</taxon>
        <taxon>Metazoa</taxon>
        <taxon>Chordata</taxon>
        <taxon>Craniata</taxon>
        <taxon>Vertebrata</taxon>
        <taxon>Euteleostomi</taxon>
        <taxon>Mammalia</taxon>
        <taxon>Eutheria</taxon>
        <taxon>Laurasiatheria</taxon>
        <taxon>Chiroptera</taxon>
        <taxon>Yangochiroptera</taxon>
        <taxon>Vespertilionidae</taxon>
        <taxon>Myotis</taxon>
    </lineage>
</organism>
<evidence type="ECO:0000313" key="7">
    <source>
        <dbReference type="Proteomes" id="UP000527355"/>
    </source>
</evidence>
<dbReference type="InterPro" id="IPR005814">
    <property type="entry name" value="Aminotrans_3"/>
</dbReference>